<protein>
    <submittedName>
        <fullName evidence="3">Long-chain-fatty-acid--CoA ligase</fullName>
        <ecNumber evidence="3">6.2.1.3</ecNumber>
    </submittedName>
</protein>
<dbReference type="InterPro" id="IPR045851">
    <property type="entry name" value="AMP-bd_C_sf"/>
</dbReference>
<keyword evidence="4" id="KW-1185">Reference proteome</keyword>
<dbReference type="Pfam" id="PF13193">
    <property type="entry name" value="AMP-binding_C"/>
    <property type="match status" value="1"/>
</dbReference>
<dbReference type="PANTHER" id="PTHR43767:SF10">
    <property type="entry name" value="SURFACTIN SYNTHASE SUBUNIT 1"/>
    <property type="match status" value="1"/>
</dbReference>
<dbReference type="InterPro" id="IPR042099">
    <property type="entry name" value="ANL_N_sf"/>
</dbReference>
<sequence length="487" mass="55313">MNFTDYVFQFSKNLNKTAVISKEELSYKKTYSNIITIEKMLRNKGLNNKDAALLISENSQFFIQCYFAIIKNGTVCVPINPNSSIEHMEYIIKSLNIKNIFIQKKLLKYLPKVWDLDIYTEEDIEKLETITEDHINEKTDQQDVAVILFTSGSTAKPKGVMLTHGNLIYNTNSIIQYLKLSEGDRIEVVLPFYYCYGTSLLHTHFRVGGSLVINNRFMFPETVLQHINNYKCTGFAGVPSTFQILLKISDIKNRKFPSLRYITQAGGRMANIFIEELFETLKGVDIYIMYGQTEATARLSYLPPYLLKEKMGSIGKGIPGTQLKVLNKEGIPVKPKEVGEIVAQGGNIMKGYFNDEEETKKVLKNGYLYTGDIGTVDEDGYIYILSREKNIIKSGGNRISPKEVEDIILQMDEIVECAVVGVEDDILGESVKAFVVLKDDNLNVNSIIEYCKSRLPNYKVPKYVEVLKTLPKNSSGKVMLKELKEMK</sequence>
<dbReference type="OrthoDB" id="9778383at2"/>
<evidence type="ECO:0000259" key="1">
    <source>
        <dbReference type="Pfam" id="PF00501"/>
    </source>
</evidence>
<name>A0A2T0B3M8_9CLOT</name>
<dbReference type="Proteomes" id="UP000239706">
    <property type="component" value="Unassembled WGS sequence"/>
</dbReference>
<evidence type="ECO:0000313" key="3">
    <source>
        <dbReference type="EMBL" id="PRR78498.1"/>
    </source>
</evidence>
<dbReference type="InterPro" id="IPR000873">
    <property type="entry name" value="AMP-dep_synth/lig_dom"/>
</dbReference>
<evidence type="ECO:0000313" key="4">
    <source>
        <dbReference type="Proteomes" id="UP000239706"/>
    </source>
</evidence>
<dbReference type="PANTHER" id="PTHR43767">
    <property type="entry name" value="LONG-CHAIN-FATTY-ACID--COA LIGASE"/>
    <property type="match status" value="1"/>
</dbReference>
<dbReference type="InterPro" id="IPR050237">
    <property type="entry name" value="ATP-dep_AMP-bd_enzyme"/>
</dbReference>
<evidence type="ECO:0000259" key="2">
    <source>
        <dbReference type="Pfam" id="PF13193"/>
    </source>
</evidence>
<dbReference type="EC" id="6.2.1.3" evidence="3"/>
<reference evidence="3 4" key="1">
    <citation type="submission" date="2018-03" db="EMBL/GenBank/DDBJ databases">
        <title>Genome sequence of Clostridium liquoris DSM 100320.</title>
        <authorList>
            <person name="Poehlein A."/>
            <person name="Daniel R."/>
        </authorList>
    </citation>
    <scope>NUCLEOTIDE SEQUENCE [LARGE SCALE GENOMIC DNA]</scope>
    <source>
        <strain evidence="3 4">DSM 100320</strain>
    </source>
</reference>
<proteinExistence type="predicted"/>
<comment type="caution">
    <text evidence="3">The sequence shown here is derived from an EMBL/GenBank/DDBJ whole genome shotgun (WGS) entry which is preliminary data.</text>
</comment>
<dbReference type="Gene3D" id="3.40.50.12780">
    <property type="entry name" value="N-terminal domain of ligase-like"/>
    <property type="match status" value="1"/>
</dbReference>
<dbReference type="SUPFAM" id="SSF56801">
    <property type="entry name" value="Acetyl-CoA synthetase-like"/>
    <property type="match status" value="1"/>
</dbReference>
<dbReference type="AlphaFoldDB" id="A0A2T0B3M8"/>
<accession>A0A2T0B3M8</accession>
<dbReference type="RefSeq" id="WP_106063679.1">
    <property type="nucleotide sequence ID" value="NZ_PVXO01000044.1"/>
</dbReference>
<dbReference type="Pfam" id="PF00501">
    <property type="entry name" value="AMP-binding"/>
    <property type="match status" value="1"/>
</dbReference>
<keyword evidence="3" id="KW-0436">Ligase</keyword>
<feature type="domain" description="AMP-dependent synthetase/ligase" evidence="1">
    <location>
        <begin position="12"/>
        <end position="353"/>
    </location>
</feature>
<organism evidence="3 4">
    <name type="scientific">Clostridium liquoris</name>
    <dbReference type="NCBI Taxonomy" id="1289519"/>
    <lineage>
        <taxon>Bacteria</taxon>
        <taxon>Bacillati</taxon>
        <taxon>Bacillota</taxon>
        <taxon>Clostridia</taxon>
        <taxon>Eubacteriales</taxon>
        <taxon>Clostridiaceae</taxon>
        <taxon>Clostridium</taxon>
    </lineage>
</organism>
<feature type="domain" description="AMP-binding enzyme C-terminal" evidence="2">
    <location>
        <begin position="403"/>
        <end position="477"/>
    </location>
</feature>
<dbReference type="GO" id="GO:0004467">
    <property type="term" value="F:long-chain fatty acid-CoA ligase activity"/>
    <property type="evidence" value="ECO:0007669"/>
    <property type="project" value="UniProtKB-EC"/>
</dbReference>
<dbReference type="Gene3D" id="3.30.300.30">
    <property type="match status" value="1"/>
</dbReference>
<dbReference type="InterPro" id="IPR025110">
    <property type="entry name" value="AMP-bd_C"/>
</dbReference>
<gene>
    <name evidence="3" type="primary">lcfB</name>
    <name evidence="3" type="ORF">CLLI_15820</name>
</gene>
<dbReference type="EMBL" id="PVXO01000044">
    <property type="protein sequence ID" value="PRR78498.1"/>
    <property type="molecule type" value="Genomic_DNA"/>
</dbReference>